<accession>A0A1F7FAI4</accession>
<dbReference type="Pfam" id="PF12705">
    <property type="entry name" value="PDDEXK_1"/>
    <property type="match status" value="1"/>
</dbReference>
<dbReference type="InterPro" id="IPR038726">
    <property type="entry name" value="PDDEXK_AddAB-type"/>
</dbReference>
<dbReference type="Gene3D" id="3.90.320.10">
    <property type="match status" value="1"/>
</dbReference>
<evidence type="ECO:0000259" key="1">
    <source>
        <dbReference type="Pfam" id="PF12705"/>
    </source>
</evidence>
<gene>
    <name evidence="2" type="ORF">A2519_09845</name>
</gene>
<dbReference type="EMBL" id="MFYX01000088">
    <property type="protein sequence ID" value="OGK03527.1"/>
    <property type="molecule type" value="Genomic_DNA"/>
</dbReference>
<sequence length="121" mass="14187">MAKDFQIIGYIDLLTEEDGKRVITDWKTCKKRPNPDDVAQNMQLSTYNLAYPDAELRIAAVLKQKKPAVEFYPTTRTYDQRKRTVKTFCAVKQSIEAGVFYPREGWWCECCGFREQCKKDF</sequence>
<proteinExistence type="predicted"/>
<comment type="caution">
    <text evidence="2">The sequence shown here is derived from an EMBL/GenBank/DDBJ whole genome shotgun (WGS) entry which is preliminary data.</text>
</comment>
<evidence type="ECO:0000313" key="3">
    <source>
        <dbReference type="Proteomes" id="UP000179243"/>
    </source>
</evidence>
<organism evidence="2 3">
    <name type="scientific">Candidatus Raymondbacteria bacterium RIFOXYD12_FULL_49_13</name>
    <dbReference type="NCBI Taxonomy" id="1817890"/>
    <lineage>
        <taxon>Bacteria</taxon>
        <taxon>Raymondiibacteriota</taxon>
    </lineage>
</organism>
<feature type="domain" description="PD-(D/E)XK endonuclease-like" evidence="1">
    <location>
        <begin position="5"/>
        <end position="118"/>
    </location>
</feature>
<name>A0A1F7FAI4_UNCRA</name>
<dbReference type="AlphaFoldDB" id="A0A1F7FAI4"/>
<evidence type="ECO:0000313" key="2">
    <source>
        <dbReference type="EMBL" id="OGK03527.1"/>
    </source>
</evidence>
<dbReference type="InterPro" id="IPR011604">
    <property type="entry name" value="PDDEXK-like_dom_sf"/>
</dbReference>
<protein>
    <recommendedName>
        <fullName evidence="1">PD-(D/E)XK endonuclease-like domain-containing protein</fullName>
    </recommendedName>
</protein>
<reference evidence="2 3" key="1">
    <citation type="journal article" date="2016" name="Nat. Commun.">
        <title>Thousands of microbial genomes shed light on interconnected biogeochemical processes in an aquifer system.</title>
        <authorList>
            <person name="Anantharaman K."/>
            <person name="Brown C.T."/>
            <person name="Hug L.A."/>
            <person name="Sharon I."/>
            <person name="Castelle C.J."/>
            <person name="Probst A.J."/>
            <person name="Thomas B.C."/>
            <person name="Singh A."/>
            <person name="Wilkins M.J."/>
            <person name="Karaoz U."/>
            <person name="Brodie E.L."/>
            <person name="Williams K.H."/>
            <person name="Hubbard S.S."/>
            <person name="Banfield J.F."/>
        </authorList>
    </citation>
    <scope>NUCLEOTIDE SEQUENCE [LARGE SCALE GENOMIC DNA]</scope>
</reference>
<dbReference type="Proteomes" id="UP000179243">
    <property type="component" value="Unassembled WGS sequence"/>
</dbReference>